<keyword evidence="3" id="KW-1003">Cell membrane</keyword>
<keyword evidence="4 8" id="KW-0812">Transmembrane</keyword>
<protein>
    <submittedName>
        <fullName evidence="9">Type VII secretion protein EssA</fullName>
    </submittedName>
</protein>
<evidence type="ECO:0000256" key="8">
    <source>
        <dbReference type="SAM" id="Phobius"/>
    </source>
</evidence>
<sequence length="132" mass="15317">MKTDRIGQDDAQRQKLESQDDKETELEKIAPDLFKKQTRDAIKTKQKEMEETMEQIEKNLFDVPIKEATNTNDIKKVLFSNEYSVQYATNSNQKNNQQEETEGVSKKIVVTLFGFVLMICGGVFVMMRKMLD</sequence>
<keyword evidence="5 8" id="KW-1133">Transmembrane helix</keyword>
<dbReference type="Proteomes" id="UP000595512">
    <property type="component" value="Chromosome"/>
</dbReference>
<dbReference type="Pfam" id="PF10661">
    <property type="entry name" value="EssA"/>
    <property type="match status" value="1"/>
</dbReference>
<keyword evidence="6 8" id="KW-0472">Membrane</keyword>
<gene>
    <name evidence="9" type="primary">essA</name>
    <name evidence="9" type="ORF">JGZ69_05710</name>
</gene>
<comment type="subcellular location">
    <subcellularLocation>
        <location evidence="1">Cell membrane</location>
        <topology evidence="1">Single-pass membrane protein</topology>
    </subcellularLocation>
</comment>
<feature type="transmembrane region" description="Helical" evidence="8">
    <location>
        <begin position="108"/>
        <end position="127"/>
    </location>
</feature>
<evidence type="ECO:0000256" key="7">
    <source>
        <dbReference type="SAM" id="MobiDB-lite"/>
    </source>
</evidence>
<dbReference type="AlphaFoldDB" id="A0AB37HCQ1"/>
<proteinExistence type="inferred from homology"/>
<organism evidence="9 10">
    <name type="scientific">Heyndrickxia sporothermodurans</name>
    <dbReference type="NCBI Taxonomy" id="46224"/>
    <lineage>
        <taxon>Bacteria</taxon>
        <taxon>Bacillati</taxon>
        <taxon>Bacillota</taxon>
        <taxon>Bacilli</taxon>
        <taxon>Bacillales</taxon>
        <taxon>Bacillaceae</taxon>
        <taxon>Heyndrickxia</taxon>
    </lineage>
</organism>
<dbReference type="InterPro" id="IPR018920">
    <property type="entry name" value="EssA/YueC"/>
</dbReference>
<evidence type="ECO:0000313" key="10">
    <source>
        <dbReference type="Proteomes" id="UP000595512"/>
    </source>
</evidence>
<name>A0AB37HCQ1_9BACI</name>
<reference evidence="9 10" key="1">
    <citation type="submission" date="2020-12" db="EMBL/GenBank/DDBJ databases">
        <title>Taxonomic evaluation of the Bacillus sporothermodurans group of bacteria based on whole genome sequences.</title>
        <authorList>
            <person name="Fiedler G."/>
            <person name="Herbstmann A.-D."/>
            <person name="Doll E."/>
            <person name="Wenning M."/>
            <person name="Brinks E."/>
            <person name="Kabisch J."/>
            <person name="Breitenwieser F."/>
            <person name="Lappann M."/>
            <person name="Boehnlein C."/>
            <person name="Franz C."/>
        </authorList>
    </citation>
    <scope>NUCLEOTIDE SEQUENCE [LARGE SCALE GENOMIC DNA]</scope>
    <source>
        <strain evidence="9 10">DSM 10599</strain>
    </source>
</reference>
<comment type="similarity">
    <text evidence="2">Belongs to the EssA family.</text>
</comment>
<dbReference type="KEGG" id="hspo:JGZ69_05710"/>
<dbReference type="EMBL" id="CP066701">
    <property type="protein sequence ID" value="QQX26360.1"/>
    <property type="molecule type" value="Genomic_DNA"/>
</dbReference>
<evidence type="ECO:0000256" key="5">
    <source>
        <dbReference type="ARBA" id="ARBA00022989"/>
    </source>
</evidence>
<dbReference type="InterPro" id="IPR034026">
    <property type="entry name" value="EssA"/>
</dbReference>
<evidence type="ECO:0000256" key="3">
    <source>
        <dbReference type="ARBA" id="ARBA00022475"/>
    </source>
</evidence>
<evidence type="ECO:0000256" key="6">
    <source>
        <dbReference type="ARBA" id="ARBA00023136"/>
    </source>
</evidence>
<evidence type="ECO:0000256" key="4">
    <source>
        <dbReference type="ARBA" id="ARBA00022692"/>
    </source>
</evidence>
<evidence type="ECO:0000256" key="1">
    <source>
        <dbReference type="ARBA" id="ARBA00004162"/>
    </source>
</evidence>
<accession>A0AB37HCQ1</accession>
<evidence type="ECO:0000256" key="2">
    <source>
        <dbReference type="ARBA" id="ARBA00008570"/>
    </source>
</evidence>
<evidence type="ECO:0000313" key="9">
    <source>
        <dbReference type="EMBL" id="QQX26360.1"/>
    </source>
</evidence>
<feature type="region of interest" description="Disordered" evidence="7">
    <location>
        <begin position="1"/>
        <end position="30"/>
    </location>
</feature>
<dbReference type="GO" id="GO:0005886">
    <property type="term" value="C:plasma membrane"/>
    <property type="evidence" value="ECO:0007669"/>
    <property type="project" value="UniProtKB-SubCell"/>
</dbReference>
<dbReference type="NCBIfam" id="TIGR03927">
    <property type="entry name" value="T7SS_EssA_Firm"/>
    <property type="match status" value="1"/>
</dbReference>